<dbReference type="Gene3D" id="3.40.50.300">
    <property type="entry name" value="P-loop containing nucleotide triphosphate hydrolases"/>
    <property type="match status" value="2"/>
</dbReference>
<proteinExistence type="predicted"/>
<evidence type="ECO:0000259" key="4">
    <source>
        <dbReference type="PROSITE" id="PS51194"/>
    </source>
</evidence>
<dbReference type="GO" id="GO:0004386">
    <property type="term" value="F:helicase activity"/>
    <property type="evidence" value="ECO:0007669"/>
    <property type="project" value="UniProtKB-KW"/>
</dbReference>
<dbReference type="PROSITE" id="PS51192">
    <property type="entry name" value="HELICASE_ATP_BIND_1"/>
    <property type="match status" value="1"/>
</dbReference>
<organism evidence="5 6">
    <name type="scientific">Benzoatithermus flavus</name>
    <dbReference type="NCBI Taxonomy" id="3108223"/>
    <lineage>
        <taxon>Bacteria</taxon>
        <taxon>Pseudomonadati</taxon>
        <taxon>Pseudomonadota</taxon>
        <taxon>Alphaproteobacteria</taxon>
        <taxon>Geminicoccales</taxon>
        <taxon>Geminicoccaceae</taxon>
        <taxon>Benzoatithermus</taxon>
    </lineage>
</organism>
<dbReference type="EMBL" id="JBBLZC010000005">
    <property type="protein sequence ID" value="MEK0082974.1"/>
    <property type="molecule type" value="Genomic_DNA"/>
</dbReference>
<dbReference type="RefSeq" id="WP_418158821.1">
    <property type="nucleotide sequence ID" value="NZ_JBBLZC010000005.1"/>
</dbReference>
<dbReference type="InterPro" id="IPR014001">
    <property type="entry name" value="Helicase_ATP-bd"/>
</dbReference>
<dbReference type="SMART" id="SM00490">
    <property type="entry name" value="HELICc"/>
    <property type="match status" value="1"/>
</dbReference>
<dbReference type="SUPFAM" id="SSF52540">
    <property type="entry name" value="P-loop containing nucleoside triphosphate hydrolases"/>
    <property type="match status" value="1"/>
</dbReference>
<comment type="caution">
    <text evidence="5">The sequence shown here is derived from an EMBL/GenBank/DDBJ whole genome shotgun (WGS) entry which is preliminary data.</text>
</comment>
<feature type="domain" description="Helicase C-terminal" evidence="4">
    <location>
        <begin position="910"/>
        <end position="1070"/>
    </location>
</feature>
<evidence type="ECO:0000259" key="3">
    <source>
        <dbReference type="PROSITE" id="PS51192"/>
    </source>
</evidence>
<dbReference type="PROSITE" id="PS51194">
    <property type="entry name" value="HELICASE_CTER"/>
    <property type="match status" value="1"/>
</dbReference>
<protein>
    <submittedName>
        <fullName evidence="5">DEAD/DEAH box helicase</fullName>
    </submittedName>
</protein>
<dbReference type="InterPro" id="IPR027417">
    <property type="entry name" value="P-loop_NTPase"/>
</dbReference>
<sequence length="1742" mass="195094">MDVFSLREMVVADYARFTRSFTKVAAPDIRAFLDQEYDRGRFWPAPLIQLNPSFVPGKSVAALVAEGVLHEECARIFRTGKNDGPGEDLRLHRHQEEAVRIAAAGRSYVLTTGTGSGKSLSYFIPIVDRVLRAKATDPKRAPSIAAIVVYPMNALCNSQLEELGKFLKLGYAPGAEPVTFARYTGQESQAEKDELARRPPDILLTNYMMLELILTRQNETDRAVVRAARGLRFLVLDELHTYRGRQGADVALLVRRVREALNENVLTVGTSATMVSEGEAVDRRRVVAGVASRLFGTTVLPEDIVTETLARVTPEEQDWDRAALAAAISEPLPVGIGYEALRVHPLAAWVETRLGLDREDGKWVRTRTPRSLEQAARMLAEESGCEPVRCEETLKAFLLLAHETRDEHGRSLFAFRLHQFVSGAGDLFGTLEPEGERYLTVDGQQFQPGTDRSKRLFNFCFCRECGQEYLPVWASLDGQGIGSIEPRELGDRAADDADQQHGFFMPDPAGKYALAPIEEAVPEEWLSLDGPVPRLKAHYKRSLPIPGRIDPLGRADEKGLPGWFIPGAFRFCLNCRTYHDAGVRSDLTKLGSLSTEGRSSATTVLTIAALRYLLDAGSGLPRQAQKLLGFTDNRQDASLQAGHFNDFVQIVLLRGALLAAIESDPDGALTDANLTQSVARQLRLQLAEYASNPQAKGLAAEKIGQALRDVLGYRLYHDLRRGWRITTPNLEQLGLLRLDYLGLEDLAGDAEAWREAPEPLALAGPETRCRLMRLVLDAMRRQLCIKTRYLDRLEQEQIRSRSHNLLKEPWGFSEDEEPEEAHLFVPVAEPPALRREFHGFFASSKSRLGRELGKAKHWGGPDSAAFPGALTEERYRKIVDHLLGAMAQYGIVESTELGALGRGWKVNADTLRWSLGDPEGDRPALGQRTIDNPFFCTLYRNVAAGLRADDRLLHRLEAREHTAQVDAETREEREDRFRAGELPVLFCSPTMELGVDIAQLNTVFMRNMPPTPANYAQRSGRAGRSGQPALVLTYAAAKSPHDQYFFRNPVGMVAGVVKPPALDLANEDLVSSHLHAVWLAETGQRLGSSVASVVEVDKPEELPVRDELRASMDLATVRERALRRGERILAMLADELTAQTAPWFAPDWLERTMKGAYERFDRALDRWRTLFKATRQQMIRAQEVMNSAATSPKERDEAKRRHDDAFIQQKLLLDTQAAMNADFYTYRYLASEGFLPGYNFPRLPLLAFVPARREKVGRDSFLSRPRFLGLAEFGPRSIIYHEGSQYRVYKAILSVRDEETVSVDARLPTHACRMCPSCGYGHFRAEADAERCTACGTPLEGGLLLKELYRIDNVATRRVMRITSDEEERQRQGYETLTTLQFATKNGTLQVVRTDFADAEGPLLELQYGPAATVWRVNLGWRRRKEGSNQGFKIDVITGRWLKDTQAPSGAGDDGDGPGKAIPQWITPFVEDRRNVLLAFPKASLTKEQMATLQHALKRGIEREFQIEESELIAEPLPKTERRNAILFYEAAEGGAGVLTRLALDHAALRRVAARALEVCHFERSGESWHPDTLRDTDRKCEAGCYRCLLSYYNQTEHELINRRDAAVLRLLCRLTQAEGRAGTEGRSPDEHLAELMRLCGSSLERAWLQAVRDLSLRLPDRAQRLLPEHGTRPDFEYAAAQAVVYVDGPHHAHDAQKRLDAAITERLEDAGLTVIRFGPDQGTWRAVFESYPDIFGKVERR</sequence>
<gene>
    <name evidence="5" type="ORF">U1T56_07420</name>
</gene>
<evidence type="ECO:0000256" key="2">
    <source>
        <dbReference type="ARBA" id="ARBA00022840"/>
    </source>
</evidence>
<accession>A0ABU8XPF9</accession>
<keyword evidence="1" id="KW-0547">Nucleotide-binding</keyword>
<dbReference type="Proteomes" id="UP001375743">
    <property type="component" value="Unassembled WGS sequence"/>
</dbReference>
<name>A0ABU8XPF9_9PROT</name>
<evidence type="ECO:0000313" key="6">
    <source>
        <dbReference type="Proteomes" id="UP001375743"/>
    </source>
</evidence>
<dbReference type="Pfam" id="PF09369">
    <property type="entry name" value="MZB"/>
    <property type="match status" value="1"/>
</dbReference>
<dbReference type="Pfam" id="PF00270">
    <property type="entry name" value="DEAD"/>
    <property type="match status" value="1"/>
</dbReference>
<dbReference type="PANTHER" id="PTHR47962:SF5">
    <property type="entry name" value="ATP-DEPENDENT HELICASE LHR-RELATED"/>
    <property type="match status" value="1"/>
</dbReference>
<dbReference type="InterPro" id="IPR018973">
    <property type="entry name" value="MZB"/>
</dbReference>
<keyword evidence="6" id="KW-1185">Reference proteome</keyword>
<dbReference type="SMART" id="SM00487">
    <property type="entry name" value="DEXDc"/>
    <property type="match status" value="1"/>
</dbReference>
<dbReference type="Pfam" id="PF00271">
    <property type="entry name" value="Helicase_C"/>
    <property type="match status" value="1"/>
</dbReference>
<evidence type="ECO:0000256" key="1">
    <source>
        <dbReference type="ARBA" id="ARBA00022741"/>
    </source>
</evidence>
<reference evidence="5 6" key="1">
    <citation type="submission" date="2024-01" db="EMBL/GenBank/DDBJ databases">
        <title>Multi-omics insights into the function and evolution of sodium benzoate biodegradation pathways in Benzoatithermus flavus gen. nov., sp. nov. from hot spring.</title>
        <authorList>
            <person name="Hu C.-J."/>
            <person name="Li W.-J."/>
        </authorList>
    </citation>
    <scope>NUCLEOTIDE SEQUENCE [LARGE SCALE GENOMIC DNA]</scope>
    <source>
        <strain evidence="5 6">SYSU G07066</strain>
    </source>
</reference>
<keyword evidence="5" id="KW-0378">Hydrolase</keyword>
<dbReference type="InterPro" id="IPR052511">
    <property type="entry name" value="ATP-dep_Helicase"/>
</dbReference>
<dbReference type="InterPro" id="IPR011545">
    <property type="entry name" value="DEAD/DEAH_box_helicase_dom"/>
</dbReference>
<dbReference type="InterPro" id="IPR001650">
    <property type="entry name" value="Helicase_C-like"/>
</dbReference>
<evidence type="ECO:0000313" key="5">
    <source>
        <dbReference type="EMBL" id="MEK0082974.1"/>
    </source>
</evidence>
<feature type="domain" description="Helicase ATP-binding" evidence="3">
    <location>
        <begin position="99"/>
        <end position="292"/>
    </location>
</feature>
<dbReference type="PANTHER" id="PTHR47962">
    <property type="entry name" value="ATP-DEPENDENT HELICASE LHR-RELATED-RELATED"/>
    <property type="match status" value="1"/>
</dbReference>
<keyword evidence="2" id="KW-0067">ATP-binding</keyword>
<keyword evidence="5" id="KW-0347">Helicase</keyword>
<dbReference type="CDD" id="cd17923">
    <property type="entry name" value="DEXHc_Hrq1-like"/>
    <property type="match status" value="1"/>
</dbReference>